<dbReference type="AlphaFoldDB" id="A0A517NMY9"/>
<dbReference type="Proteomes" id="UP000319817">
    <property type="component" value="Chromosome"/>
</dbReference>
<dbReference type="InterPro" id="IPR011519">
    <property type="entry name" value="UnbV_ASPIC"/>
</dbReference>
<dbReference type="InterPro" id="IPR011990">
    <property type="entry name" value="TPR-like_helical_dom_sf"/>
</dbReference>
<dbReference type="PANTHER" id="PTHR16026">
    <property type="entry name" value="CARTILAGE ACIDIC PROTEIN 1"/>
    <property type="match status" value="1"/>
</dbReference>
<sequence>MRFPLMARTLQTRGRPSSRAGQTLFANTTCPYYLRIGECTSETIVIEIASAESRISDPFFRHGVERVDAKNPAKPQKTADTDGPFTQTDMRVASDWLTCFTVGIRVSCRKPFSLRRLQKMQLFQLPRPTSAIVVLTIAIMLVGCNKTSTTRTTPQRPVRQMNNAIAMGDWAKAMTFVDAAVADQPDSALVLTNAAQVVHQNKQPQRAAELLSKACRVQNFSDPARVHQAVIAMIEVGEFYESISFLEEVVQAQPDQYQSRRLLYDFHAGTDNRLAALRHGKRLIRQRRFDVDLLSSISNTQQRTMDTDPLNEMTSRNPDDKRPLLGSARRDFDEDKYDAAIDTLQEIAKAHPNFLPAQALLARSLAVSDQFDKLQQWAKSQPEAIQDYPDYWLAIGDWARFKKQKRSMARAYWEATRIDPDLTESWQKLGTALRDISNVGASENTIAAIDQRVKLLSRFNQQKKRFERSGSISRQVANEIAKTLDELGRRWEAEAWASVALTLPEDDSVDVEATRKSIVAKLRSDTPWQSTQQAPEFALDLTALSVPAFDNDSPGANILSDSAASDAIAAMPRDGTEDTDLDQFEFQDEAKQRGIAFHGRTSDDLDKPGIMLYQTLGCGGATVDFDRDGWDDLYLVAAGGKPKGMNSDANALMRNLLGQFTDVGELSQADDRGFGQGAAVGDINADGFPDLLVLNYGLNSLFINNGDGTFSRAPNSPTEDKTAWTTSAAIADIDGDAIADCVVTQYCAGLDPITKTCGDEFIRSCSPMAFPALADVFWQGNVDGGLTDRTEQWNAVPDVLGRGLGVVIGSFDELPGLDVIIANDMTNNHYWNQPNKEKSFELVDSAMIRGLGGDDRGSAQGSMGIATGDFDRDGDVDFYITNFFKEYNIYHEQQGPGSWRDMTGSLQLVDPTVELVGFGSEAADLDNDGDLELVVANGHVDMFSRGDEKSVYEHPMQIFSSDKGKTFRPAKLVGDYLQKPHVGRALWTIDANRDGQTDFAVTHQTEPVALLVNQGEPTNHWIGMSLVGRNCDRDAIGATLEIIAGENSWTQQVTAGSGYMCSNEKTLRVGLETYEGDCAVEVRWPDGTKQRFANLKPDSVWLLIQNDEAAFEMH</sequence>
<feature type="compositionally biased region" description="Basic and acidic residues" evidence="2">
    <location>
        <begin position="317"/>
        <end position="326"/>
    </location>
</feature>
<dbReference type="OrthoDB" id="219616at2"/>
<dbReference type="Gene3D" id="2.130.10.130">
    <property type="entry name" value="Integrin alpha, N-terminal"/>
    <property type="match status" value="2"/>
</dbReference>
<evidence type="ECO:0000259" key="3">
    <source>
        <dbReference type="Pfam" id="PF07593"/>
    </source>
</evidence>
<evidence type="ECO:0000256" key="1">
    <source>
        <dbReference type="ARBA" id="ARBA00022729"/>
    </source>
</evidence>
<evidence type="ECO:0000313" key="4">
    <source>
        <dbReference type="EMBL" id="QDT08481.1"/>
    </source>
</evidence>
<accession>A0A517NMY9</accession>
<protein>
    <submittedName>
        <fullName evidence="4">Tetratricopeptide repeat protein</fullName>
    </submittedName>
</protein>
<organism evidence="4 5">
    <name type="scientific">Stieleria marina</name>
    <dbReference type="NCBI Taxonomy" id="1930275"/>
    <lineage>
        <taxon>Bacteria</taxon>
        <taxon>Pseudomonadati</taxon>
        <taxon>Planctomycetota</taxon>
        <taxon>Planctomycetia</taxon>
        <taxon>Pirellulales</taxon>
        <taxon>Pirellulaceae</taxon>
        <taxon>Stieleria</taxon>
    </lineage>
</organism>
<reference evidence="4 5" key="1">
    <citation type="submission" date="2019-02" db="EMBL/GenBank/DDBJ databases">
        <title>Deep-cultivation of Planctomycetes and their phenomic and genomic characterization uncovers novel biology.</title>
        <authorList>
            <person name="Wiegand S."/>
            <person name="Jogler M."/>
            <person name="Boedeker C."/>
            <person name="Pinto D."/>
            <person name="Vollmers J."/>
            <person name="Rivas-Marin E."/>
            <person name="Kohn T."/>
            <person name="Peeters S.H."/>
            <person name="Heuer A."/>
            <person name="Rast P."/>
            <person name="Oberbeckmann S."/>
            <person name="Bunk B."/>
            <person name="Jeske O."/>
            <person name="Meyerdierks A."/>
            <person name="Storesund J.E."/>
            <person name="Kallscheuer N."/>
            <person name="Luecker S."/>
            <person name="Lage O.M."/>
            <person name="Pohl T."/>
            <person name="Merkel B.J."/>
            <person name="Hornburger P."/>
            <person name="Mueller R.-W."/>
            <person name="Bruemmer F."/>
            <person name="Labrenz M."/>
            <person name="Spormann A.M."/>
            <person name="Op den Camp H."/>
            <person name="Overmann J."/>
            <person name="Amann R."/>
            <person name="Jetten M.S.M."/>
            <person name="Mascher T."/>
            <person name="Medema M.H."/>
            <person name="Devos D.P."/>
            <person name="Kaster A.-K."/>
            <person name="Ovreas L."/>
            <person name="Rohde M."/>
            <person name="Galperin M.Y."/>
            <person name="Jogler C."/>
        </authorList>
    </citation>
    <scope>NUCLEOTIDE SEQUENCE [LARGE SCALE GENOMIC DNA]</scope>
    <source>
        <strain evidence="4 5">K23_9</strain>
    </source>
</reference>
<dbReference type="InterPro" id="IPR028994">
    <property type="entry name" value="Integrin_alpha_N"/>
</dbReference>
<dbReference type="Pfam" id="PF07593">
    <property type="entry name" value="UnbV_ASPIC"/>
    <property type="match status" value="1"/>
</dbReference>
<dbReference type="Gene3D" id="1.25.40.10">
    <property type="entry name" value="Tetratricopeptide repeat domain"/>
    <property type="match status" value="2"/>
</dbReference>
<dbReference type="EMBL" id="CP036526">
    <property type="protein sequence ID" value="QDT08481.1"/>
    <property type="molecule type" value="Genomic_DNA"/>
</dbReference>
<evidence type="ECO:0000313" key="5">
    <source>
        <dbReference type="Proteomes" id="UP000319817"/>
    </source>
</evidence>
<dbReference type="SUPFAM" id="SSF48452">
    <property type="entry name" value="TPR-like"/>
    <property type="match status" value="1"/>
</dbReference>
<evidence type="ECO:0000256" key="2">
    <source>
        <dbReference type="SAM" id="MobiDB-lite"/>
    </source>
</evidence>
<keyword evidence="5" id="KW-1185">Reference proteome</keyword>
<name>A0A517NMY9_9BACT</name>
<dbReference type="SUPFAM" id="SSF69318">
    <property type="entry name" value="Integrin alpha N-terminal domain"/>
    <property type="match status" value="1"/>
</dbReference>
<dbReference type="PANTHER" id="PTHR16026:SF0">
    <property type="entry name" value="CARTILAGE ACIDIC PROTEIN 1"/>
    <property type="match status" value="1"/>
</dbReference>
<keyword evidence="1" id="KW-0732">Signal</keyword>
<gene>
    <name evidence="4" type="ORF">K239x_04200</name>
</gene>
<dbReference type="InterPro" id="IPR027039">
    <property type="entry name" value="Crtac1"/>
</dbReference>
<feature type="region of interest" description="Disordered" evidence="2">
    <location>
        <begin position="301"/>
        <end position="326"/>
    </location>
</feature>
<feature type="domain" description="ASPIC/UnbV" evidence="3">
    <location>
        <begin position="1035"/>
        <end position="1101"/>
    </location>
</feature>
<dbReference type="InterPro" id="IPR013517">
    <property type="entry name" value="FG-GAP"/>
</dbReference>
<proteinExistence type="predicted"/>
<dbReference type="Pfam" id="PF13517">
    <property type="entry name" value="FG-GAP_3"/>
    <property type="match status" value="2"/>
</dbReference>